<dbReference type="Gene3D" id="6.10.250.3100">
    <property type="match status" value="1"/>
</dbReference>
<dbReference type="Proteomes" id="UP000001623">
    <property type="component" value="Chromosome"/>
</dbReference>
<dbReference type="HOGENOM" id="CLU_038800_1_0_5"/>
<accession>F7Y6V1</accession>
<dbReference type="PANTHER" id="PTHR43861">
    <property type="entry name" value="TRANS-ACONITATE 2-METHYLTRANSFERASE-RELATED"/>
    <property type="match status" value="1"/>
</dbReference>
<proteinExistence type="predicted"/>
<dbReference type="InterPro" id="IPR029063">
    <property type="entry name" value="SAM-dependent_MTases_sf"/>
</dbReference>
<dbReference type="InterPro" id="IPR013630">
    <property type="entry name" value="Methyltransf_Zn-bd_dom_put"/>
</dbReference>
<dbReference type="Pfam" id="PF08421">
    <property type="entry name" value="Methyltransf_13"/>
    <property type="match status" value="1"/>
</dbReference>
<feature type="domain" description="Methyltransferase putative zinc binding" evidence="1">
    <location>
        <begin position="14"/>
        <end position="75"/>
    </location>
</feature>
<name>F7Y6V1_MESOW</name>
<evidence type="ECO:0000259" key="2">
    <source>
        <dbReference type="Pfam" id="PF08484"/>
    </source>
</evidence>
<dbReference type="SUPFAM" id="SSF53335">
    <property type="entry name" value="S-adenosyl-L-methionine-dependent methyltransferases"/>
    <property type="match status" value="1"/>
</dbReference>
<protein>
    <submittedName>
        <fullName evidence="3">C-methyltransferase</fullName>
    </submittedName>
</protein>
<dbReference type="AlphaFoldDB" id="F7Y6V1"/>
<sequence>MMIAGTASVTEQTCRSCGGPHMDTFLKLGRTPLADRLTTDANRGEAEPVFPLNVAFCQDCSLVQITETVNPRILFADAYPYYSSFSQALLEHSRENVLDLIERRGLTGDSFVIELASNDGYLLKNYVEADIPVLGIDPADGPVAAANKIGVPTDLAFFTLELAEKLREQGRQADVIHANNVLAHVADTNGFVAGVAGLLKDDGVAVIEAPYVEPMIDHCEFDTIYHEHLCYFSVTALDNLFRRHGLYLNEIKHLSIHGGSLRLYVEKLERVGASVSNQLAHEKSRGLDAVEYYRDFSAKVDQLKVDLRSLLHRLKADGATIAAYGAAAKGATLINTAGIGGDVLDFVVDRNTHKQGKYMPGQRIPIRPPEALLDAQPDYVLVLAWNFIDEIVAQQSQYRARGGKFIVPVPTPRIV</sequence>
<evidence type="ECO:0000313" key="3">
    <source>
        <dbReference type="EMBL" id="AEH87421.1"/>
    </source>
</evidence>
<dbReference type="EMBL" id="CP002279">
    <property type="protein sequence ID" value="AEH87421.1"/>
    <property type="molecule type" value="Genomic_DNA"/>
</dbReference>
<dbReference type="Gene3D" id="6.20.50.110">
    <property type="entry name" value="Methyltransferase, zinc-binding domain"/>
    <property type="match status" value="1"/>
</dbReference>
<reference evidence="3 4" key="1">
    <citation type="submission" date="2010-10" db="EMBL/GenBank/DDBJ databases">
        <title>Complete sequence of Mesorhizobium opportunistum WSM2075.</title>
        <authorList>
            <consortium name="US DOE Joint Genome Institute"/>
            <person name="Lucas S."/>
            <person name="Copeland A."/>
            <person name="Lapidus A."/>
            <person name="Cheng J.-F."/>
            <person name="Bruce D."/>
            <person name="Goodwin L."/>
            <person name="Pitluck S."/>
            <person name="Chertkov O."/>
            <person name="Misra M."/>
            <person name="Detter J.C."/>
            <person name="Han C."/>
            <person name="Tapia R."/>
            <person name="Land M."/>
            <person name="Hauser L."/>
            <person name="Kyrpides N."/>
            <person name="Ovchinnikova G."/>
            <person name="Mavrommatis K.M."/>
            <person name="Tiwari R.P."/>
            <person name="Howieson J.G."/>
            <person name="O'Hara G.W."/>
            <person name="Nandasena K.G."/>
            <person name="Woyke T."/>
        </authorList>
    </citation>
    <scope>NUCLEOTIDE SEQUENCE [LARGE SCALE GENOMIC DNA]</scope>
    <source>
        <strain evidence="4">LMG 24607 / HAMBI 3007 / WSM2075</strain>
    </source>
</reference>
<dbReference type="InterPro" id="IPR038576">
    <property type="entry name" value="Methyltransf_Zn-bd_dom_put_sf"/>
</dbReference>
<dbReference type="eggNOG" id="COG0500">
    <property type="taxonomic scope" value="Bacteria"/>
</dbReference>
<dbReference type="STRING" id="536019.Mesop_2967"/>
<dbReference type="InterPro" id="IPR013691">
    <property type="entry name" value="MeTrfase_14"/>
</dbReference>
<organism evidence="3 4">
    <name type="scientific">Mesorhizobium opportunistum (strain LMG 24607 / HAMBI 3007 / WSM2075)</name>
    <dbReference type="NCBI Taxonomy" id="536019"/>
    <lineage>
        <taxon>Bacteria</taxon>
        <taxon>Pseudomonadati</taxon>
        <taxon>Pseudomonadota</taxon>
        <taxon>Alphaproteobacteria</taxon>
        <taxon>Hyphomicrobiales</taxon>
        <taxon>Phyllobacteriaceae</taxon>
        <taxon>Mesorhizobium</taxon>
    </lineage>
</organism>
<dbReference type="Gene3D" id="3.40.50.720">
    <property type="entry name" value="NAD(P)-binding Rossmann-like Domain"/>
    <property type="match status" value="1"/>
</dbReference>
<dbReference type="KEGG" id="mop:Mesop_2967"/>
<gene>
    <name evidence="3" type="ordered locus">Mesop_2967</name>
</gene>
<dbReference type="Gene3D" id="3.40.50.150">
    <property type="entry name" value="Vaccinia Virus protein VP39"/>
    <property type="match status" value="1"/>
</dbReference>
<dbReference type="Pfam" id="PF08484">
    <property type="entry name" value="Methyltransf_14"/>
    <property type="match status" value="1"/>
</dbReference>
<evidence type="ECO:0000259" key="1">
    <source>
        <dbReference type="Pfam" id="PF08421"/>
    </source>
</evidence>
<dbReference type="Pfam" id="PF13489">
    <property type="entry name" value="Methyltransf_23"/>
    <property type="match status" value="1"/>
</dbReference>
<dbReference type="PANTHER" id="PTHR43861:SF5">
    <property type="entry name" value="BLL5978 PROTEIN"/>
    <property type="match status" value="1"/>
</dbReference>
<feature type="domain" description="C-methyltransferase" evidence="2">
    <location>
        <begin position="256"/>
        <end position="410"/>
    </location>
</feature>
<evidence type="ECO:0000313" key="4">
    <source>
        <dbReference type="Proteomes" id="UP000001623"/>
    </source>
</evidence>